<comment type="caution">
    <text evidence="8">The sequence shown here is derived from an EMBL/GenBank/DDBJ whole genome shotgun (WGS) entry which is preliminary data.</text>
</comment>
<comment type="similarity">
    <text evidence="1">Belongs to the peptidase C40 family.</text>
</comment>
<dbReference type="EMBL" id="JACHGT010000025">
    <property type="protein sequence ID" value="MBB6039762.1"/>
    <property type="molecule type" value="Genomic_DNA"/>
</dbReference>
<evidence type="ECO:0000256" key="5">
    <source>
        <dbReference type="SAM" id="Coils"/>
    </source>
</evidence>
<dbReference type="InterPro" id="IPR038765">
    <property type="entry name" value="Papain-like_cys_pep_sf"/>
</dbReference>
<evidence type="ECO:0000313" key="9">
    <source>
        <dbReference type="Proteomes" id="UP000548476"/>
    </source>
</evidence>
<dbReference type="InterPro" id="IPR000064">
    <property type="entry name" value="NLP_P60_dom"/>
</dbReference>
<dbReference type="SUPFAM" id="SSF54001">
    <property type="entry name" value="Cysteine proteinases"/>
    <property type="match status" value="1"/>
</dbReference>
<evidence type="ECO:0000256" key="2">
    <source>
        <dbReference type="ARBA" id="ARBA00022670"/>
    </source>
</evidence>
<keyword evidence="2" id="KW-0645">Protease</keyword>
<gene>
    <name evidence="8" type="ORF">HNR73_007660</name>
</gene>
<name>A0A841G1X2_9ACTN</name>
<feature type="signal peptide" evidence="6">
    <location>
        <begin position="1"/>
        <end position="37"/>
    </location>
</feature>
<keyword evidence="9" id="KW-1185">Reference proteome</keyword>
<dbReference type="Pfam" id="PF00877">
    <property type="entry name" value="NLPC_P60"/>
    <property type="match status" value="1"/>
</dbReference>
<dbReference type="GO" id="GO:0008234">
    <property type="term" value="F:cysteine-type peptidase activity"/>
    <property type="evidence" value="ECO:0007669"/>
    <property type="project" value="UniProtKB-KW"/>
</dbReference>
<evidence type="ECO:0000313" key="8">
    <source>
        <dbReference type="EMBL" id="MBB6039762.1"/>
    </source>
</evidence>
<reference evidence="8 9" key="1">
    <citation type="submission" date="2020-08" db="EMBL/GenBank/DDBJ databases">
        <title>Genomic Encyclopedia of Type Strains, Phase IV (KMG-IV): sequencing the most valuable type-strain genomes for metagenomic binning, comparative biology and taxonomic classification.</title>
        <authorList>
            <person name="Goeker M."/>
        </authorList>
    </citation>
    <scope>NUCLEOTIDE SEQUENCE [LARGE SCALE GENOMIC DNA]</scope>
    <source>
        <strain evidence="8 9">YIM 65646</strain>
    </source>
</reference>
<feature type="coiled-coil region" evidence="5">
    <location>
        <begin position="142"/>
        <end position="187"/>
    </location>
</feature>
<dbReference type="Gene3D" id="3.90.1720.10">
    <property type="entry name" value="endopeptidase domain like (from Nostoc punctiforme)"/>
    <property type="match status" value="1"/>
</dbReference>
<keyword evidence="3 8" id="KW-0378">Hydrolase</keyword>
<dbReference type="PANTHER" id="PTHR47359">
    <property type="entry name" value="PEPTIDOGLYCAN DL-ENDOPEPTIDASE CWLO"/>
    <property type="match status" value="1"/>
</dbReference>
<organism evidence="8 9">
    <name type="scientific">Phytomonospora endophytica</name>
    <dbReference type="NCBI Taxonomy" id="714109"/>
    <lineage>
        <taxon>Bacteria</taxon>
        <taxon>Bacillati</taxon>
        <taxon>Actinomycetota</taxon>
        <taxon>Actinomycetes</taxon>
        <taxon>Micromonosporales</taxon>
        <taxon>Micromonosporaceae</taxon>
        <taxon>Phytomonospora</taxon>
    </lineage>
</organism>
<accession>A0A841G1X2</accession>
<evidence type="ECO:0000259" key="7">
    <source>
        <dbReference type="PROSITE" id="PS51935"/>
    </source>
</evidence>
<dbReference type="RefSeq" id="WP_184792845.1">
    <property type="nucleotide sequence ID" value="NZ_BONT01000101.1"/>
</dbReference>
<evidence type="ECO:0000256" key="4">
    <source>
        <dbReference type="ARBA" id="ARBA00022807"/>
    </source>
</evidence>
<feature type="chain" id="PRO_5032842089" evidence="6">
    <location>
        <begin position="38"/>
        <end position="323"/>
    </location>
</feature>
<proteinExistence type="inferred from homology"/>
<evidence type="ECO:0000256" key="1">
    <source>
        <dbReference type="ARBA" id="ARBA00007074"/>
    </source>
</evidence>
<evidence type="ECO:0000256" key="3">
    <source>
        <dbReference type="ARBA" id="ARBA00022801"/>
    </source>
</evidence>
<dbReference type="Proteomes" id="UP000548476">
    <property type="component" value="Unassembled WGS sequence"/>
</dbReference>
<dbReference type="PANTHER" id="PTHR47359:SF3">
    <property type="entry name" value="NLP_P60 DOMAIN-CONTAINING PROTEIN-RELATED"/>
    <property type="match status" value="1"/>
</dbReference>
<keyword evidence="6" id="KW-0732">Signal</keyword>
<feature type="domain" description="NlpC/P60" evidence="7">
    <location>
        <begin position="209"/>
        <end position="323"/>
    </location>
</feature>
<sequence length="323" mass="34674">MTTPVTTRYLLRLSRLLFAGAAVTALALSVSSSAAYADPTLDEQIDSASHDLEVVVEQYNKAAEELDAVIERSGQVKDALVPLREMMAVNADGLSEIATHYFQTGGLSQLNAMFTGHADDLADRLTTLDFLAWQEDRELTGLLETQTALESEQTTLGELREEKERLEKELAEKRATIEAELARLTQLRDGVAFGYNDGRTYTLGSLPAGGGGAEAVRYAHGAIGTPYQWGGSSPGGYDCSGLTSAAWSSVGVGLPHNAAMQYDAVRKVDRGAAKPGDLVFYYNDIHHVAIYAGEGMIIHAPEAGQTVRVSPVDSMPVYGFGRP</sequence>
<evidence type="ECO:0000256" key="6">
    <source>
        <dbReference type="SAM" id="SignalP"/>
    </source>
</evidence>
<keyword evidence="4" id="KW-0788">Thiol protease</keyword>
<protein>
    <submittedName>
        <fullName evidence="8">Cell wall-associated NlpC family hydrolase</fullName>
    </submittedName>
</protein>
<keyword evidence="5" id="KW-0175">Coiled coil</keyword>
<dbReference type="InterPro" id="IPR051794">
    <property type="entry name" value="PG_Endopeptidase_C40"/>
</dbReference>
<dbReference type="PROSITE" id="PS51935">
    <property type="entry name" value="NLPC_P60"/>
    <property type="match status" value="1"/>
</dbReference>
<dbReference type="AlphaFoldDB" id="A0A841G1X2"/>
<dbReference type="GO" id="GO:0006508">
    <property type="term" value="P:proteolysis"/>
    <property type="evidence" value="ECO:0007669"/>
    <property type="project" value="UniProtKB-KW"/>
</dbReference>